<dbReference type="AlphaFoldDB" id="A0AAN7HH45"/>
<dbReference type="InterPro" id="IPR012336">
    <property type="entry name" value="Thioredoxin-like_fold"/>
</dbReference>
<feature type="compositionally biased region" description="Pro residues" evidence="1">
    <location>
        <begin position="104"/>
        <end position="119"/>
    </location>
</feature>
<organism evidence="4 5">
    <name type="scientific">Corynascus novoguineensis</name>
    <dbReference type="NCBI Taxonomy" id="1126955"/>
    <lineage>
        <taxon>Eukaryota</taxon>
        <taxon>Fungi</taxon>
        <taxon>Dikarya</taxon>
        <taxon>Ascomycota</taxon>
        <taxon>Pezizomycotina</taxon>
        <taxon>Sordariomycetes</taxon>
        <taxon>Sordariomycetidae</taxon>
        <taxon>Sordariales</taxon>
        <taxon>Chaetomiaceae</taxon>
        <taxon>Corynascus</taxon>
    </lineage>
</organism>
<evidence type="ECO:0000259" key="2">
    <source>
        <dbReference type="Pfam" id="PF17171"/>
    </source>
</evidence>
<dbReference type="Pfam" id="PF17172">
    <property type="entry name" value="GST_N_4"/>
    <property type="match status" value="1"/>
</dbReference>
<name>A0AAN7HH45_9PEZI</name>
<comment type="caution">
    <text evidence="4">The sequence shown here is derived from an EMBL/GenBank/DDBJ whole genome shotgun (WGS) entry which is preliminary data.</text>
</comment>
<gene>
    <name evidence="4" type="ORF">C7999DRAFT_16535</name>
</gene>
<dbReference type="GO" id="GO:0001401">
    <property type="term" value="C:SAM complex"/>
    <property type="evidence" value="ECO:0007669"/>
    <property type="project" value="TreeGrafter"/>
</dbReference>
<dbReference type="PANTHER" id="PTHR12289:SF44">
    <property type="entry name" value="OUTER MEMBRANE PROTEIN (SAM35), PUTATIVE (AFU_ORTHOLOGUE AFUA_1G13180)-RELATED"/>
    <property type="match status" value="1"/>
</dbReference>
<dbReference type="PANTHER" id="PTHR12289">
    <property type="entry name" value="METAXIN RELATED"/>
    <property type="match status" value="1"/>
</dbReference>
<reference evidence="4" key="1">
    <citation type="journal article" date="2023" name="Mol. Phylogenet. Evol.">
        <title>Genome-scale phylogeny and comparative genomics of the fungal order Sordariales.</title>
        <authorList>
            <person name="Hensen N."/>
            <person name="Bonometti L."/>
            <person name="Westerberg I."/>
            <person name="Brannstrom I.O."/>
            <person name="Guillou S."/>
            <person name="Cros-Aarteil S."/>
            <person name="Calhoun S."/>
            <person name="Haridas S."/>
            <person name="Kuo A."/>
            <person name="Mondo S."/>
            <person name="Pangilinan J."/>
            <person name="Riley R."/>
            <person name="LaButti K."/>
            <person name="Andreopoulos B."/>
            <person name="Lipzen A."/>
            <person name="Chen C."/>
            <person name="Yan M."/>
            <person name="Daum C."/>
            <person name="Ng V."/>
            <person name="Clum A."/>
            <person name="Steindorff A."/>
            <person name="Ohm R.A."/>
            <person name="Martin F."/>
            <person name="Silar P."/>
            <person name="Natvig D.O."/>
            <person name="Lalanne C."/>
            <person name="Gautier V."/>
            <person name="Ament-Velasquez S.L."/>
            <person name="Kruys A."/>
            <person name="Hutchinson M.I."/>
            <person name="Powell A.J."/>
            <person name="Barry K."/>
            <person name="Miller A.N."/>
            <person name="Grigoriev I.V."/>
            <person name="Debuchy R."/>
            <person name="Gladieux P."/>
            <person name="Hiltunen Thoren M."/>
            <person name="Johannesson H."/>
        </authorList>
    </citation>
    <scope>NUCLEOTIDE SEQUENCE</scope>
    <source>
        <strain evidence="4">CBS 359.72</strain>
    </source>
</reference>
<evidence type="ECO:0000313" key="5">
    <source>
        <dbReference type="Proteomes" id="UP001303647"/>
    </source>
</evidence>
<feature type="domain" description="Metaxin glutathione S-transferase" evidence="2">
    <location>
        <begin position="248"/>
        <end position="290"/>
    </location>
</feature>
<accession>A0AAN7HH45</accession>
<feature type="region of interest" description="Disordered" evidence="1">
    <location>
        <begin position="91"/>
        <end position="151"/>
    </location>
</feature>
<dbReference type="EMBL" id="MU857706">
    <property type="protein sequence ID" value="KAK4245252.1"/>
    <property type="molecule type" value="Genomic_DNA"/>
</dbReference>
<dbReference type="InterPro" id="IPR050931">
    <property type="entry name" value="Mito_Protein_Transport_Metaxin"/>
</dbReference>
<reference evidence="4" key="2">
    <citation type="submission" date="2023-05" db="EMBL/GenBank/DDBJ databases">
        <authorList>
            <consortium name="Lawrence Berkeley National Laboratory"/>
            <person name="Steindorff A."/>
            <person name="Hensen N."/>
            <person name="Bonometti L."/>
            <person name="Westerberg I."/>
            <person name="Brannstrom I.O."/>
            <person name="Guillou S."/>
            <person name="Cros-Aarteil S."/>
            <person name="Calhoun S."/>
            <person name="Haridas S."/>
            <person name="Kuo A."/>
            <person name="Mondo S."/>
            <person name="Pangilinan J."/>
            <person name="Riley R."/>
            <person name="Labutti K."/>
            <person name="Andreopoulos B."/>
            <person name="Lipzen A."/>
            <person name="Chen C."/>
            <person name="Yanf M."/>
            <person name="Daum C."/>
            <person name="Ng V."/>
            <person name="Clum A."/>
            <person name="Ohm R."/>
            <person name="Martin F."/>
            <person name="Silar P."/>
            <person name="Natvig D."/>
            <person name="Lalanne C."/>
            <person name="Gautier V."/>
            <person name="Ament-Velasquez S.L."/>
            <person name="Kruys A."/>
            <person name="Hutchinson M.I."/>
            <person name="Powell A.J."/>
            <person name="Barry K."/>
            <person name="Miller A.N."/>
            <person name="Grigoriev I.V."/>
            <person name="Debuchy R."/>
            <person name="Gladieux P."/>
            <person name="Thoren M.H."/>
            <person name="Johannesson H."/>
        </authorList>
    </citation>
    <scope>NUCLEOTIDE SEQUENCE</scope>
    <source>
        <strain evidence="4">CBS 359.72</strain>
    </source>
</reference>
<dbReference type="Pfam" id="PF17171">
    <property type="entry name" value="GST_C_6"/>
    <property type="match status" value="1"/>
</dbReference>
<feature type="domain" description="Thioredoxin-like fold" evidence="3">
    <location>
        <begin position="70"/>
        <end position="183"/>
    </location>
</feature>
<proteinExistence type="predicted"/>
<evidence type="ECO:0000259" key="3">
    <source>
        <dbReference type="Pfam" id="PF17172"/>
    </source>
</evidence>
<sequence>MTSIPSAAPSWRRMQIPRPLQRLFDHFPLRTYEANELPERPQHLTSSDLPTLYVFSTDSDARLGLPSFNPGCLKWQTLLRLANIDFRTLPSTNHSSPTGSLPFLLPPRTSPTTSPPPVPASSLLSFARRHRSQQQQQQQQDKNFSNLDHLDDADLPPRAQAYLALISHSLRNAWLCALYLDPARAALLRRLYVDQASSSRAVRAALLYQLRRAAAEQVATTSPGSGLGSGADGVDGVDEEAVYRSAGQALDALASLLRESGTAWFFGAQRPGPFDAALFSYTHLMVEYMSEDEDGNRDGSGEDKGRRVPLGRMVKEAGNGELARHRESMLGVAWPEWDGYRR</sequence>
<evidence type="ECO:0000313" key="4">
    <source>
        <dbReference type="EMBL" id="KAK4245252.1"/>
    </source>
</evidence>
<dbReference type="GO" id="GO:0007005">
    <property type="term" value="P:mitochondrion organization"/>
    <property type="evidence" value="ECO:0007669"/>
    <property type="project" value="TreeGrafter"/>
</dbReference>
<evidence type="ECO:0008006" key="6">
    <source>
        <dbReference type="Google" id="ProtNLM"/>
    </source>
</evidence>
<evidence type="ECO:0000256" key="1">
    <source>
        <dbReference type="SAM" id="MobiDB-lite"/>
    </source>
</evidence>
<dbReference type="Proteomes" id="UP001303647">
    <property type="component" value="Unassembled WGS sequence"/>
</dbReference>
<keyword evidence="5" id="KW-1185">Reference proteome</keyword>
<dbReference type="InterPro" id="IPR033468">
    <property type="entry name" value="Metaxin_GST"/>
</dbReference>
<protein>
    <recommendedName>
        <fullName evidence="6">Thioredoxin-like fold domain-containing protein</fullName>
    </recommendedName>
</protein>